<dbReference type="Gene3D" id="2.40.10.120">
    <property type="match status" value="1"/>
</dbReference>
<evidence type="ECO:0000256" key="3">
    <source>
        <dbReference type="ARBA" id="ARBA00022801"/>
    </source>
</evidence>
<keyword evidence="8" id="KW-1185">Reference proteome</keyword>
<keyword evidence="3" id="KW-0378">Hydrolase</keyword>
<dbReference type="GO" id="GO:0042597">
    <property type="term" value="C:periplasmic space"/>
    <property type="evidence" value="ECO:0007669"/>
    <property type="project" value="TreeGrafter"/>
</dbReference>
<dbReference type="Pfam" id="PF13365">
    <property type="entry name" value="Trypsin_2"/>
    <property type="match status" value="1"/>
</dbReference>
<proteinExistence type="inferred from homology"/>
<dbReference type="HOGENOM" id="CLU_020120_1_2_4"/>
<dbReference type="PRINTS" id="PR00834">
    <property type="entry name" value="PROTEASES2C"/>
</dbReference>
<evidence type="ECO:0000313" key="8">
    <source>
        <dbReference type="Proteomes" id="UP000004956"/>
    </source>
</evidence>
<keyword evidence="2" id="KW-0645">Protease</keyword>
<dbReference type="EMBL" id="AFBQ01000312">
    <property type="protein sequence ID" value="EHY30570.1"/>
    <property type="molecule type" value="Genomic_DNA"/>
</dbReference>
<dbReference type="MEROPS" id="S01.453"/>
<evidence type="ECO:0000256" key="1">
    <source>
        <dbReference type="ARBA" id="ARBA00010541"/>
    </source>
</evidence>
<evidence type="ECO:0000256" key="4">
    <source>
        <dbReference type="ARBA" id="ARBA00022825"/>
    </source>
</evidence>
<organism evidence="7 8">
    <name type="scientific">Sutterella parvirubra YIT 11816</name>
    <dbReference type="NCBI Taxonomy" id="762967"/>
    <lineage>
        <taxon>Bacteria</taxon>
        <taxon>Pseudomonadati</taxon>
        <taxon>Pseudomonadota</taxon>
        <taxon>Betaproteobacteria</taxon>
        <taxon>Burkholderiales</taxon>
        <taxon>Sutterellaceae</taxon>
        <taxon>Sutterella</taxon>
    </lineage>
</organism>
<dbReference type="InterPro" id="IPR036034">
    <property type="entry name" value="PDZ_sf"/>
</dbReference>
<evidence type="ECO:0000256" key="5">
    <source>
        <dbReference type="SAM" id="MobiDB-lite"/>
    </source>
</evidence>
<comment type="similarity">
    <text evidence="1">Belongs to the peptidase S1C family.</text>
</comment>
<keyword evidence="4" id="KW-0720">Serine protease</keyword>
<sequence length="367" mass="39086">MLRRLWLIFAQAVTIASAVGWAYVLTTSSPHEAPVEGPRGDYSDAVGRAAPAVVNIFTRTTTPGDGAEETGSDWNASPERELHPLGSGVIVSKDGHVLTNYHVVEEAPNLHVALPDGRTFEATLAGGDAETDLATLVIKGEDLPVIELGDSRELKIGQVVLAIGNPFDVGQTVTMGIVSALGRHGLGLNNYEDFIQTDAAINQGNSGGALIDLEGRLIGINTAIFSPEHSEGFVGIGFAIPTSIIRQVLPAMLKGEDVRRGYLGFIPRQFTEELSRDLGLGVPAGVMVRRVLPGTPADTAGLRHFDVILEMNGVRTERVNRLLQQIAATPPGTVVKLKVLRSGRTMEISLRAAKREAGSLERESDAP</sequence>
<feature type="region of interest" description="Disordered" evidence="5">
    <location>
        <begin position="59"/>
        <end position="78"/>
    </location>
</feature>
<dbReference type="OrthoDB" id="8520726at2"/>
<dbReference type="InterPro" id="IPR001478">
    <property type="entry name" value="PDZ"/>
</dbReference>
<name>H3KH35_9BURK</name>
<dbReference type="SUPFAM" id="SSF50156">
    <property type="entry name" value="PDZ domain-like"/>
    <property type="match status" value="1"/>
</dbReference>
<dbReference type="GO" id="GO:0004252">
    <property type="term" value="F:serine-type endopeptidase activity"/>
    <property type="evidence" value="ECO:0007669"/>
    <property type="project" value="InterPro"/>
</dbReference>
<dbReference type="SUPFAM" id="SSF50494">
    <property type="entry name" value="Trypsin-like serine proteases"/>
    <property type="match status" value="1"/>
</dbReference>
<dbReference type="STRING" id="762967.HMPREF9440_02074"/>
<dbReference type="RefSeq" id="WP_008543304.1">
    <property type="nucleotide sequence ID" value="NZ_JH605007.1"/>
</dbReference>
<gene>
    <name evidence="7" type="ORF">HMPREF9440_02074</name>
</gene>
<dbReference type="Proteomes" id="UP000004956">
    <property type="component" value="Unassembled WGS sequence"/>
</dbReference>
<dbReference type="SMART" id="SM00228">
    <property type="entry name" value="PDZ"/>
    <property type="match status" value="1"/>
</dbReference>
<dbReference type="AlphaFoldDB" id="H3KH35"/>
<evidence type="ECO:0000313" key="7">
    <source>
        <dbReference type="EMBL" id="EHY30570.1"/>
    </source>
</evidence>
<reference evidence="7 8" key="1">
    <citation type="submission" date="2011-11" db="EMBL/GenBank/DDBJ databases">
        <authorList>
            <person name="Weinstock G."/>
            <person name="Sodergren E."/>
            <person name="Clifton S."/>
            <person name="Fulton L."/>
            <person name="Fulton B."/>
            <person name="Courtney L."/>
            <person name="Fronick C."/>
            <person name="Harrison M."/>
            <person name="Strong C."/>
            <person name="Farmer C."/>
            <person name="Delahaunty K."/>
            <person name="Markovic C."/>
            <person name="Hall O."/>
            <person name="Minx P."/>
            <person name="Tomlinson C."/>
            <person name="Mitreva M."/>
            <person name="Hou S."/>
            <person name="Chen J."/>
            <person name="Wollam A."/>
            <person name="Pepin K.H."/>
            <person name="Johnson M."/>
            <person name="Bhonagiri V."/>
            <person name="Zhang X."/>
            <person name="Suruliraj S."/>
            <person name="Warren W."/>
            <person name="Chinwalla A."/>
            <person name="Mardis E.R."/>
            <person name="Wilson R.K."/>
        </authorList>
    </citation>
    <scope>NUCLEOTIDE SEQUENCE [LARGE SCALE GENOMIC DNA]</scope>
    <source>
        <strain evidence="7 8">YIT 11816</strain>
    </source>
</reference>
<feature type="domain" description="PDZ" evidence="6">
    <location>
        <begin position="278"/>
        <end position="343"/>
    </location>
</feature>
<dbReference type="InterPro" id="IPR001940">
    <property type="entry name" value="Peptidase_S1C"/>
</dbReference>
<evidence type="ECO:0000259" key="6">
    <source>
        <dbReference type="PROSITE" id="PS50106"/>
    </source>
</evidence>
<dbReference type="PATRIC" id="fig|762967.3.peg.1632"/>
<protein>
    <submittedName>
        <fullName evidence="7">Putative periplasmic serine peptidase DegS</fullName>
    </submittedName>
</protein>
<evidence type="ECO:0000256" key="2">
    <source>
        <dbReference type="ARBA" id="ARBA00022670"/>
    </source>
</evidence>
<dbReference type="InterPro" id="IPR009003">
    <property type="entry name" value="Peptidase_S1_PA"/>
</dbReference>
<comment type="caution">
    <text evidence="7">The sequence shown here is derived from an EMBL/GenBank/DDBJ whole genome shotgun (WGS) entry which is preliminary data.</text>
</comment>
<dbReference type="PROSITE" id="PS50106">
    <property type="entry name" value="PDZ"/>
    <property type="match status" value="1"/>
</dbReference>
<dbReference type="PANTHER" id="PTHR22939">
    <property type="entry name" value="SERINE PROTEASE FAMILY S1C HTRA-RELATED"/>
    <property type="match status" value="1"/>
</dbReference>
<accession>H3KH35</accession>
<dbReference type="Gene3D" id="2.30.42.10">
    <property type="match status" value="1"/>
</dbReference>
<dbReference type="PANTHER" id="PTHR22939:SF129">
    <property type="entry name" value="SERINE PROTEASE HTRA2, MITOCHONDRIAL"/>
    <property type="match status" value="1"/>
</dbReference>
<dbReference type="GO" id="GO:0006515">
    <property type="term" value="P:protein quality control for misfolded or incompletely synthesized proteins"/>
    <property type="evidence" value="ECO:0007669"/>
    <property type="project" value="TreeGrafter"/>
</dbReference>
<dbReference type="Pfam" id="PF13180">
    <property type="entry name" value="PDZ_2"/>
    <property type="match status" value="1"/>
</dbReference>